<dbReference type="EMBL" id="VZCR01000052">
    <property type="protein sequence ID" value="MQN32095.1"/>
    <property type="molecule type" value="Genomic_DNA"/>
</dbReference>
<evidence type="ECO:0000313" key="5">
    <source>
        <dbReference type="EMBL" id="MQN76293.1"/>
    </source>
</evidence>
<evidence type="ECO:0000313" key="8">
    <source>
        <dbReference type="EMBL" id="MQO91748.1"/>
    </source>
</evidence>
<evidence type="ECO:0000313" key="12">
    <source>
        <dbReference type="Proteomes" id="UP000286113"/>
    </source>
</evidence>
<dbReference type="RefSeq" id="WP_022121838.1">
    <property type="nucleotide sequence ID" value="NZ_JAHOEK010000006.1"/>
</dbReference>
<dbReference type="EMBL" id="VZBQ01000005">
    <property type="protein sequence ID" value="MQN88447.1"/>
    <property type="molecule type" value="Genomic_DNA"/>
</dbReference>
<reference evidence="3" key="4">
    <citation type="submission" date="2022-11" db="EMBL/GenBank/DDBJ databases">
        <title>Genomic repertoires linked with pathogenic potency of arthritogenic Prevotella copri isolated from the gut of rheumatoid arthritis patients.</title>
        <authorList>
            <person name="Nii T."/>
            <person name="Maeda Y."/>
            <person name="Motooka D."/>
            <person name="Naito M."/>
            <person name="Matsumoto Y."/>
            <person name="Ogawa T."/>
            <person name="Oguro-Igashira E."/>
            <person name="Kishikawa T."/>
            <person name="Yamashita M."/>
            <person name="Koizumi S."/>
            <person name="Kurakawa T."/>
            <person name="Okumura R."/>
            <person name="Kayama H."/>
            <person name="Murakami M."/>
            <person name="Sakaguchi T."/>
            <person name="Das B."/>
            <person name="Nakamura S."/>
            <person name="Okada Y."/>
            <person name="Kumanogoh A."/>
            <person name="Takeda K."/>
        </authorList>
    </citation>
    <scope>NUCLEOTIDE SEQUENCE</scope>
    <source>
        <strain evidence="3">H019-1</strain>
    </source>
</reference>
<dbReference type="Proteomes" id="UP000420707">
    <property type="component" value="Unassembled WGS sequence"/>
</dbReference>
<evidence type="ECO:0000313" key="2">
    <source>
        <dbReference type="EMBL" id="MBV3407481.1"/>
    </source>
</evidence>
<keyword evidence="1" id="KW-0732">Signal</keyword>
<accession>A0A3E5AEC3</accession>
<reference evidence="11 12" key="1">
    <citation type="submission" date="2018-08" db="EMBL/GenBank/DDBJ databases">
        <title>A genome reference for cultivated species of the human gut microbiota.</title>
        <authorList>
            <person name="Zou Y."/>
            <person name="Xue W."/>
            <person name="Luo G."/>
        </authorList>
    </citation>
    <scope>NUCLEOTIDE SEQUENCE [LARGE SCALE GENOMIC DNA]</scope>
    <source>
        <strain evidence="10 12">AF22-1</strain>
        <strain evidence="9 11">OM06-11</strain>
    </source>
</reference>
<dbReference type="Proteomes" id="UP000421408">
    <property type="component" value="Unassembled WGS sequence"/>
</dbReference>
<evidence type="ECO:0000313" key="3">
    <source>
        <dbReference type="EMBL" id="MCW4131062.1"/>
    </source>
</evidence>
<evidence type="ECO:0000313" key="13">
    <source>
        <dbReference type="Proteomes" id="UP000420635"/>
    </source>
</evidence>
<evidence type="ECO:0000313" key="9">
    <source>
        <dbReference type="EMBL" id="RGN09261.1"/>
    </source>
</evidence>
<evidence type="ECO:0000313" key="14">
    <source>
        <dbReference type="Proteomes" id="UP000420707"/>
    </source>
</evidence>
<sequence length="149" mass="17908">MRKIMQHRFLALLAMLMISLVSLASQPQGRKHHNGFDPKRFQAELEQFITTNACLTPREAAKFFPVYRQMGKKMRMIFDEMRRFRHVNPNDNEACAEAIRRQDELDIQLKQLQQEYHSRFMTILPPNKVFSVIKAEERFHRQAFRRMKK</sequence>
<evidence type="ECO:0000313" key="7">
    <source>
        <dbReference type="EMBL" id="MQN88447.1"/>
    </source>
</evidence>
<comment type="caution">
    <text evidence="9">The sequence shown here is derived from an EMBL/GenBank/DDBJ whole genome shotgun (WGS) entry which is preliminary data.</text>
</comment>
<evidence type="ECO:0000313" key="4">
    <source>
        <dbReference type="EMBL" id="MQN32095.1"/>
    </source>
</evidence>
<name>A0A3E5AEC3_9BACT</name>
<dbReference type="Proteomes" id="UP000420635">
    <property type="component" value="Unassembled WGS sequence"/>
</dbReference>
<evidence type="ECO:0000313" key="16">
    <source>
        <dbReference type="Proteomes" id="UP000421408"/>
    </source>
</evidence>
<proteinExistence type="predicted"/>
<evidence type="ECO:0000313" key="6">
    <source>
        <dbReference type="EMBL" id="MQN83780.1"/>
    </source>
</evidence>
<dbReference type="Proteomes" id="UP000261245">
    <property type="component" value="Unassembled WGS sequence"/>
</dbReference>
<organism evidence="9 11">
    <name type="scientific">Segatella copri</name>
    <dbReference type="NCBI Taxonomy" id="165179"/>
    <lineage>
        <taxon>Bacteria</taxon>
        <taxon>Pseudomonadati</taxon>
        <taxon>Bacteroidota</taxon>
        <taxon>Bacteroidia</taxon>
        <taxon>Bacteroidales</taxon>
        <taxon>Prevotellaceae</taxon>
        <taxon>Segatella</taxon>
    </lineage>
</organism>
<dbReference type="Proteomes" id="UP001196316">
    <property type="component" value="Unassembled WGS sequence"/>
</dbReference>
<evidence type="ECO:0000256" key="1">
    <source>
        <dbReference type="SAM" id="SignalP"/>
    </source>
</evidence>
<evidence type="ECO:0000313" key="10">
    <source>
        <dbReference type="EMBL" id="RGS47436.1"/>
    </source>
</evidence>
<dbReference type="EMBL" id="JAHOEP010000007">
    <property type="protein sequence ID" value="MBV3407481.1"/>
    <property type="molecule type" value="Genomic_DNA"/>
</dbReference>
<evidence type="ECO:0000313" key="15">
    <source>
        <dbReference type="Proteomes" id="UP000421283"/>
    </source>
</evidence>
<dbReference type="Proteomes" id="UP000421283">
    <property type="component" value="Unassembled WGS sequence"/>
</dbReference>
<dbReference type="EMBL" id="VZBZ01000001">
    <property type="protein sequence ID" value="MQN76293.1"/>
    <property type="molecule type" value="Genomic_DNA"/>
</dbReference>
<evidence type="ECO:0000313" key="17">
    <source>
        <dbReference type="Proteomes" id="UP000423156"/>
    </source>
</evidence>
<dbReference type="EMBL" id="VZAP01000043">
    <property type="protein sequence ID" value="MQO91748.1"/>
    <property type="molecule type" value="Genomic_DNA"/>
</dbReference>
<reference evidence="2" key="3">
    <citation type="submission" date="2021-06" db="EMBL/GenBank/DDBJ databases">
        <title>Collection of gut derived symbiotic bacterial strains cultured from healthy donors.</title>
        <authorList>
            <person name="Lin H."/>
            <person name="Littmann E."/>
            <person name="Pamer E.G."/>
        </authorList>
    </citation>
    <scope>NUCLEOTIDE SEQUENCE</scope>
    <source>
        <strain evidence="2">MSK.21.60</strain>
    </source>
</reference>
<dbReference type="EMBL" id="QRVN01000010">
    <property type="protein sequence ID" value="RGS47436.1"/>
    <property type="molecule type" value="Genomic_DNA"/>
</dbReference>
<dbReference type="Proteomes" id="UP001209417">
    <property type="component" value="Unassembled WGS sequence"/>
</dbReference>
<dbReference type="EMBL" id="QSUC01000017">
    <property type="protein sequence ID" value="RGN09261.1"/>
    <property type="molecule type" value="Genomic_DNA"/>
</dbReference>
<dbReference type="EMBL" id="VZCC01000044">
    <property type="protein sequence ID" value="MQN83780.1"/>
    <property type="molecule type" value="Genomic_DNA"/>
</dbReference>
<protein>
    <recommendedName>
        <fullName evidence="18">Periplasmic heavy metal sensor</fullName>
    </recommendedName>
</protein>
<dbReference type="EMBL" id="JAPDVG010000001">
    <property type="protein sequence ID" value="MCW4131062.1"/>
    <property type="molecule type" value="Genomic_DNA"/>
</dbReference>
<dbReference type="Proteomes" id="UP000286113">
    <property type="component" value="Unassembled WGS sequence"/>
</dbReference>
<gene>
    <name evidence="10" type="ORF">DWX90_06295</name>
    <name evidence="9" type="ORF">DXB80_07970</name>
    <name evidence="8" type="ORF">F7D31_03525</name>
    <name evidence="7" type="ORF">F7D59_00835</name>
    <name evidence="5" type="ORF">F7D71_00080</name>
    <name evidence="6" type="ORF">F7D74_07270</name>
    <name evidence="4" type="ORF">F7D90_09075</name>
    <name evidence="2" type="ORF">KSW80_03500</name>
    <name evidence="3" type="ORF">ONT19_05525</name>
</gene>
<dbReference type="Proteomes" id="UP000423156">
    <property type="component" value="Unassembled WGS sequence"/>
</dbReference>
<evidence type="ECO:0000313" key="11">
    <source>
        <dbReference type="Proteomes" id="UP000261245"/>
    </source>
</evidence>
<dbReference type="AlphaFoldDB" id="A0A3E5AEC3"/>
<feature type="chain" id="PRO_5043182678" description="Periplasmic heavy metal sensor" evidence="1">
    <location>
        <begin position="25"/>
        <end position="149"/>
    </location>
</feature>
<evidence type="ECO:0008006" key="18">
    <source>
        <dbReference type="Google" id="ProtNLM"/>
    </source>
</evidence>
<feature type="signal peptide" evidence="1">
    <location>
        <begin position="1"/>
        <end position="24"/>
    </location>
</feature>
<reference evidence="13 15" key="2">
    <citation type="submission" date="2019-09" db="EMBL/GenBank/DDBJ databases">
        <title>Distinct polysaccharide growth profiles of human intestinal Prevotella copri isolates.</title>
        <authorList>
            <person name="Fehlner-Peach H."/>
            <person name="Magnabosco C."/>
            <person name="Raghavan V."/>
            <person name="Scher J.U."/>
            <person name="Tett A."/>
            <person name="Cox L.M."/>
            <person name="Gottsegen C."/>
            <person name="Watters A."/>
            <person name="Wiltshire- Gordon J.D."/>
            <person name="Segata N."/>
            <person name="Bonneau R."/>
            <person name="Littman D.R."/>
        </authorList>
    </citation>
    <scope>NUCLEOTIDE SEQUENCE [LARGE SCALE GENOMIC DNA]</scope>
    <source>
        <strain evidence="5 17">BU41712</strain>
        <strain evidence="6">IAA108</strain>
        <strain evidence="16">iAA108</strain>
        <strain evidence="4">IAP146</strain>
        <strain evidence="15">iAU3127</strain>
        <strain evidence="7">IP54</strain>
        <strain evidence="13">iP54</strain>
    </source>
</reference>
<reference evidence="8" key="5">
    <citation type="submission" date="2022-12" db="EMBL/GenBank/DDBJ databases">
        <title>Distinct polysaccharide growth profiles of human intestinal Prevotella copri isolates.</title>
        <authorList>
            <person name="Fehlner-Peach H."/>
            <person name="Magnabosco C."/>
            <person name="Raghavan V."/>
            <person name="Scher J.U."/>
            <person name="Tett A."/>
            <person name="Cox L.M."/>
            <person name="Gottsegen C."/>
            <person name="Watters A."/>
            <person name="Wiltshire- Gordon J.D."/>
            <person name="Segata N."/>
            <person name="Bonneau R."/>
            <person name="Littman D.R."/>
        </authorList>
    </citation>
    <scope>NUCLEOTIDE SEQUENCE</scope>
    <source>
        <strain evidence="14">iAP146</strain>
        <strain evidence="8">IAU3127</strain>
    </source>
</reference>